<feature type="chain" id="PRO_5047068612" description="SMODS and SLOG-associating 2TM effector domain-containing protein" evidence="2">
    <location>
        <begin position="19"/>
        <end position="125"/>
    </location>
</feature>
<keyword evidence="1" id="KW-1133">Transmembrane helix</keyword>
<feature type="transmembrane region" description="Helical" evidence="1">
    <location>
        <begin position="31"/>
        <end position="48"/>
    </location>
</feature>
<gene>
    <name evidence="3" type="ORF">ACFPWU_05795</name>
</gene>
<dbReference type="EMBL" id="JBHSQI010000003">
    <property type="protein sequence ID" value="MFC6153176.1"/>
    <property type="molecule type" value="Genomic_DNA"/>
</dbReference>
<keyword evidence="4" id="KW-1185">Reference proteome</keyword>
<evidence type="ECO:0008006" key="5">
    <source>
        <dbReference type="Google" id="ProtNLM"/>
    </source>
</evidence>
<protein>
    <recommendedName>
        <fullName evidence="5">SMODS and SLOG-associating 2TM effector domain-containing protein</fullName>
    </recommendedName>
</protein>
<dbReference type="Proteomes" id="UP001596098">
    <property type="component" value="Unassembled WGS sequence"/>
</dbReference>
<keyword evidence="2" id="KW-0732">Signal</keyword>
<comment type="caution">
    <text evidence="3">The sequence shown here is derived from an EMBL/GenBank/DDBJ whole genome shotgun (WGS) entry which is preliminary data.</text>
</comment>
<sequence>MTIRLLSLALTATTLPFAANLASDFSWTKAAAFGLTTGVLATLLGAVVRRREAARPLERTHQAYLAAWSQRTDDGSIDVLRESFKQHSAPGAYVDPDGEALAPWIEAWHEGLAPQEARRSVRQAG</sequence>
<keyword evidence="1" id="KW-0472">Membrane</keyword>
<evidence type="ECO:0000313" key="4">
    <source>
        <dbReference type="Proteomes" id="UP001596098"/>
    </source>
</evidence>
<organism evidence="3 4">
    <name type="scientific">Nocardioides yefusunii</name>
    <dbReference type="NCBI Taxonomy" id="2500546"/>
    <lineage>
        <taxon>Bacteria</taxon>
        <taxon>Bacillati</taxon>
        <taxon>Actinomycetota</taxon>
        <taxon>Actinomycetes</taxon>
        <taxon>Propionibacteriales</taxon>
        <taxon>Nocardioidaceae</taxon>
        <taxon>Nocardioides</taxon>
    </lineage>
</organism>
<accession>A0ABW1QUJ2</accession>
<dbReference type="RefSeq" id="WP_128221042.1">
    <property type="nucleotide sequence ID" value="NZ_CP034929.1"/>
</dbReference>
<proteinExistence type="predicted"/>
<evidence type="ECO:0000256" key="2">
    <source>
        <dbReference type="SAM" id="SignalP"/>
    </source>
</evidence>
<evidence type="ECO:0000313" key="3">
    <source>
        <dbReference type="EMBL" id="MFC6153176.1"/>
    </source>
</evidence>
<feature type="signal peptide" evidence="2">
    <location>
        <begin position="1"/>
        <end position="18"/>
    </location>
</feature>
<evidence type="ECO:0000256" key="1">
    <source>
        <dbReference type="SAM" id="Phobius"/>
    </source>
</evidence>
<keyword evidence="1" id="KW-0812">Transmembrane</keyword>
<name>A0ABW1QUJ2_9ACTN</name>
<reference evidence="4" key="1">
    <citation type="journal article" date="2019" name="Int. J. Syst. Evol. Microbiol.">
        <title>The Global Catalogue of Microorganisms (GCM) 10K type strain sequencing project: providing services to taxonomists for standard genome sequencing and annotation.</title>
        <authorList>
            <consortium name="The Broad Institute Genomics Platform"/>
            <consortium name="The Broad Institute Genome Sequencing Center for Infectious Disease"/>
            <person name="Wu L."/>
            <person name="Ma J."/>
        </authorList>
    </citation>
    <scope>NUCLEOTIDE SEQUENCE [LARGE SCALE GENOMIC DNA]</scope>
    <source>
        <strain evidence="4">DFY28</strain>
    </source>
</reference>